<name>A0A8J7QHL7_9BACT</name>
<comment type="caution">
    <text evidence="2">The sequence shown here is derived from an EMBL/GenBank/DDBJ whole genome shotgun (WGS) entry which is preliminary data.</text>
</comment>
<dbReference type="InterPro" id="IPR036278">
    <property type="entry name" value="Sialidase_sf"/>
</dbReference>
<evidence type="ECO:0000313" key="3">
    <source>
        <dbReference type="Proteomes" id="UP000664417"/>
    </source>
</evidence>
<keyword evidence="3" id="KW-1185">Reference proteome</keyword>
<evidence type="ECO:0000313" key="2">
    <source>
        <dbReference type="EMBL" id="MBO1320375.1"/>
    </source>
</evidence>
<dbReference type="SUPFAM" id="SSF50939">
    <property type="entry name" value="Sialidases"/>
    <property type="match status" value="1"/>
</dbReference>
<dbReference type="EMBL" id="JAFREP010000017">
    <property type="protein sequence ID" value="MBO1320375.1"/>
    <property type="molecule type" value="Genomic_DNA"/>
</dbReference>
<proteinExistence type="predicted"/>
<organism evidence="2 3">
    <name type="scientific">Acanthopleuribacter pedis</name>
    <dbReference type="NCBI Taxonomy" id="442870"/>
    <lineage>
        <taxon>Bacteria</taxon>
        <taxon>Pseudomonadati</taxon>
        <taxon>Acidobacteriota</taxon>
        <taxon>Holophagae</taxon>
        <taxon>Acanthopleuribacterales</taxon>
        <taxon>Acanthopleuribacteraceae</taxon>
        <taxon>Acanthopleuribacter</taxon>
    </lineage>
</organism>
<dbReference type="AlphaFoldDB" id="A0A8J7QHL7"/>
<reference evidence="2" key="1">
    <citation type="submission" date="2021-03" db="EMBL/GenBank/DDBJ databases">
        <authorList>
            <person name="Wang G."/>
        </authorList>
    </citation>
    <scope>NUCLEOTIDE SEQUENCE</scope>
    <source>
        <strain evidence="2">KCTC 12899</strain>
    </source>
</reference>
<gene>
    <name evidence="2" type="ORF">J3U88_18010</name>
</gene>
<feature type="chain" id="PRO_5035305503" evidence="1">
    <location>
        <begin position="24"/>
        <end position="417"/>
    </location>
</feature>
<protein>
    <submittedName>
        <fullName evidence="2">Exo-alpha-sialidase</fullName>
    </submittedName>
</protein>
<accession>A0A8J7QHL7</accession>
<sequence length="417" mass="47071">MKRSSLIMILMALFLFLGAPVMAGSKPSERQSGQVSAVPFNASSEARVPFFSRHGDERLMSWAEKHAQGGTLFFAKWDHEKRQFGPPVQGPKRDMMLVNWADYPRLQPGPKFWVWVWPEFISMKHQYAYGLRFARSFDQGRTWSESQWLHEDQAPVEHGFVSMATLADGRIAAIWLDGRAMPAQPKEGGGHEHHAEEHGDMQLRFRIIGKQTLSPEQLWDDRTCECCGTDLVRLENGDLVAAYRNRDKNEIRDIHFIRYRAGIAEKMTAAFNEQWNIQGCPVNGPALAAHGNRIATAWFSGKDDGTIGVAMSDNSGTSWHKIHTGEKNQSGRTDLLFTQDGLWASWVQETESGLRLWVRPFEGRAKQTQTHLLPHWDIPFPGGRGSGFPQIEILPDKTLLAAFVEPGKGIKILSLNK</sequence>
<dbReference type="Proteomes" id="UP000664417">
    <property type="component" value="Unassembled WGS sequence"/>
</dbReference>
<dbReference type="Gene3D" id="2.120.10.10">
    <property type="match status" value="1"/>
</dbReference>
<evidence type="ECO:0000256" key="1">
    <source>
        <dbReference type="SAM" id="SignalP"/>
    </source>
</evidence>
<feature type="signal peptide" evidence="1">
    <location>
        <begin position="1"/>
        <end position="23"/>
    </location>
</feature>
<keyword evidence="1" id="KW-0732">Signal</keyword>
<dbReference type="RefSeq" id="WP_207860329.1">
    <property type="nucleotide sequence ID" value="NZ_JAFREP010000017.1"/>
</dbReference>
<dbReference type="CDD" id="cd15482">
    <property type="entry name" value="Sialidase_non-viral"/>
    <property type="match status" value="1"/>
</dbReference>